<dbReference type="Proteomes" id="UP001501138">
    <property type="component" value="Unassembled WGS sequence"/>
</dbReference>
<dbReference type="EMBL" id="BAAAPM010000003">
    <property type="protein sequence ID" value="GAA1725994.1"/>
    <property type="molecule type" value="Genomic_DNA"/>
</dbReference>
<reference evidence="3" key="1">
    <citation type="journal article" date="2019" name="Int. J. Syst. Evol. Microbiol.">
        <title>The Global Catalogue of Microorganisms (GCM) 10K type strain sequencing project: providing services to taxonomists for standard genome sequencing and annotation.</title>
        <authorList>
            <consortium name="The Broad Institute Genomics Platform"/>
            <consortium name="The Broad Institute Genome Sequencing Center for Infectious Disease"/>
            <person name="Wu L."/>
            <person name="Ma J."/>
        </authorList>
    </citation>
    <scope>NUCLEOTIDE SEQUENCE [LARGE SCALE GENOMIC DNA]</scope>
    <source>
        <strain evidence="3">JCM 15589</strain>
    </source>
</reference>
<keyword evidence="3" id="KW-1185">Reference proteome</keyword>
<accession>A0ABP4VGD3</accession>
<comment type="caution">
    <text evidence="2">The sequence shown here is derived from an EMBL/GenBank/DDBJ whole genome shotgun (WGS) entry which is preliminary data.</text>
</comment>
<evidence type="ECO:0000256" key="1">
    <source>
        <dbReference type="SAM" id="MobiDB-lite"/>
    </source>
</evidence>
<evidence type="ECO:0000313" key="2">
    <source>
        <dbReference type="EMBL" id="GAA1725994.1"/>
    </source>
</evidence>
<feature type="compositionally biased region" description="Basic and acidic residues" evidence="1">
    <location>
        <begin position="1"/>
        <end position="15"/>
    </location>
</feature>
<protein>
    <submittedName>
        <fullName evidence="2">Uncharacterized protein</fullName>
    </submittedName>
</protein>
<evidence type="ECO:0000313" key="3">
    <source>
        <dbReference type="Proteomes" id="UP001501138"/>
    </source>
</evidence>
<feature type="region of interest" description="Disordered" evidence="1">
    <location>
        <begin position="1"/>
        <end position="65"/>
    </location>
</feature>
<gene>
    <name evidence="2" type="ORF">GCM10009809_22350</name>
</gene>
<name>A0ABP4VGD3_9MICO</name>
<proteinExistence type="predicted"/>
<organism evidence="2 3">
    <name type="scientific">Isoptericola hypogeus</name>
    <dbReference type="NCBI Taxonomy" id="300179"/>
    <lineage>
        <taxon>Bacteria</taxon>
        <taxon>Bacillati</taxon>
        <taxon>Actinomycetota</taxon>
        <taxon>Actinomycetes</taxon>
        <taxon>Micrococcales</taxon>
        <taxon>Promicromonosporaceae</taxon>
        <taxon>Isoptericola</taxon>
    </lineage>
</organism>
<sequence>MRSRRTDENAARNEPDDAASGAPVAGTGTGAGSGKEARRSSGTRRAPFGSGGGRWHAQGAVHASS</sequence>